<organism evidence="1 2">
    <name type="scientific">Ensifer canadensis</name>
    <dbReference type="NCBI Taxonomy" id="555315"/>
    <lineage>
        <taxon>Bacteria</taxon>
        <taxon>Pseudomonadati</taxon>
        <taxon>Pseudomonadota</taxon>
        <taxon>Alphaproteobacteria</taxon>
        <taxon>Hyphomicrobiales</taxon>
        <taxon>Rhizobiaceae</taxon>
        <taxon>Sinorhizobium/Ensifer group</taxon>
        <taxon>Ensifer</taxon>
    </lineage>
</organism>
<sequence length="161" mass="18427">MNRLADHIQNPDDSGDYSRILLEFAKLPRSAWRAAKQRLDLSIEAAKRGRFEQPYRFYFPATDCSFMFSPFPPGKPTTGFEGELARRTGLQTLTEAAKYMSKASRGIGALVSKDGEFLHLDWCLVHEPWECDPELDALLASNNPFRDVREKRIDGFYFVSE</sequence>
<evidence type="ECO:0000313" key="2">
    <source>
        <dbReference type="Proteomes" id="UP000744980"/>
    </source>
</evidence>
<gene>
    <name evidence="1" type="ORF">GFB56_35930</name>
</gene>
<dbReference type="AlphaFoldDB" id="A0AAW4FXR3"/>
<protein>
    <submittedName>
        <fullName evidence="1">Uncharacterized protein</fullName>
    </submittedName>
</protein>
<comment type="caution">
    <text evidence="1">The sequence shown here is derived from an EMBL/GenBank/DDBJ whole genome shotgun (WGS) entry which is preliminary data.</text>
</comment>
<reference evidence="1 2" key="1">
    <citation type="submission" date="2020-01" db="EMBL/GenBank/DDBJ databases">
        <title>Draft genome assembly of Ensifer adhaerens T173.</title>
        <authorList>
            <person name="Craig J.E."/>
            <person name="Stinchcombe J.R."/>
        </authorList>
    </citation>
    <scope>NUCLEOTIDE SEQUENCE [LARGE SCALE GENOMIC DNA]</scope>
    <source>
        <strain evidence="1 2">T173</strain>
    </source>
</reference>
<evidence type="ECO:0000313" key="1">
    <source>
        <dbReference type="EMBL" id="MBM3096063.1"/>
    </source>
</evidence>
<keyword evidence="2" id="KW-1185">Reference proteome</keyword>
<dbReference type="EMBL" id="WXFA01000068">
    <property type="protein sequence ID" value="MBM3096063.1"/>
    <property type="molecule type" value="Genomic_DNA"/>
</dbReference>
<proteinExistence type="predicted"/>
<dbReference type="Proteomes" id="UP000744980">
    <property type="component" value="Unassembled WGS sequence"/>
</dbReference>
<accession>A0AAW4FXR3</accession>
<name>A0AAW4FXR3_9HYPH</name>